<dbReference type="NCBIfam" id="TIGR04183">
    <property type="entry name" value="Por_Secre_tail"/>
    <property type="match status" value="1"/>
</dbReference>
<feature type="chain" id="PRO_5030913857" evidence="2">
    <location>
        <begin position="20"/>
        <end position="763"/>
    </location>
</feature>
<dbReference type="Pfam" id="PF18962">
    <property type="entry name" value="Por_Secre_tail"/>
    <property type="match status" value="1"/>
</dbReference>
<dbReference type="Proteomes" id="UP000535020">
    <property type="component" value="Unassembled WGS sequence"/>
</dbReference>
<dbReference type="GO" id="GO:0016020">
    <property type="term" value="C:membrane"/>
    <property type="evidence" value="ECO:0007669"/>
    <property type="project" value="TreeGrafter"/>
</dbReference>
<keyword evidence="1 2" id="KW-0732">Signal</keyword>
<feature type="signal peptide" evidence="2">
    <location>
        <begin position="1"/>
        <end position="19"/>
    </location>
</feature>
<organism evidence="4 5">
    <name type="scientific">Flavobacterium agri</name>
    <dbReference type="NCBI Taxonomy" id="2743471"/>
    <lineage>
        <taxon>Bacteria</taxon>
        <taxon>Pseudomonadati</taxon>
        <taxon>Bacteroidota</taxon>
        <taxon>Flavobacteriia</taxon>
        <taxon>Flavobacteriales</taxon>
        <taxon>Flavobacteriaceae</taxon>
        <taxon>Flavobacterium</taxon>
    </lineage>
</organism>
<dbReference type="PANTHER" id="PTHR12106">
    <property type="entry name" value="SORTILIN RELATED"/>
    <property type="match status" value="1"/>
</dbReference>
<keyword evidence="5" id="KW-1185">Reference proteome</keyword>
<dbReference type="InterPro" id="IPR026444">
    <property type="entry name" value="Secre_tail"/>
</dbReference>
<dbReference type="PANTHER" id="PTHR12106:SF27">
    <property type="entry name" value="SORTILIN-RELATED RECEPTOR"/>
    <property type="match status" value="1"/>
</dbReference>
<proteinExistence type="predicted"/>
<comment type="caution">
    <text evidence="4">The sequence shown here is derived from an EMBL/GenBank/DDBJ whole genome shotgun (WGS) entry which is preliminary data.</text>
</comment>
<evidence type="ECO:0000313" key="5">
    <source>
        <dbReference type="Proteomes" id="UP000535020"/>
    </source>
</evidence>
<protein>
    <submittedName>
        <fullName evidence="4">T9SS type A sorting domain-containing protein</fullName>
    </submittedName>
</protein>
<reference evidence="4 5" key="1">
    <citation type="submission" date="2020-07" db="EMBL/GenBank/DDBJ databases">
        <authorList>
            <person name="Sun Q."/>
        </authorList>
    </citation>
    <scope>NUCLEOTIDE SEQUENCE [LARGE SCALE GENOMIC DNA]</scope>
    <source>
        <strain evidence="4 5">MAH-1</strain>
    </source>
</reference>
<accession>A0A7Y9C4X5</accession>
<evidence type="ECO:0000313" key="4">
    <source>
        <dbReference type="EMBL" id="NYA70365.1"/>
    </source>
</evidence>
<evidence type="ECO:0000259" key="3">
    <source>
        <dbReference type="Pfam" id="PF18962"/>
    </source>
</evidence>
<evidence type="ECO:0000256" key="1">
    <source>
        <dbReference type="ARBA" id="ARBA00022729"/>
    </source>
</evidence>
<dbReference type="InterPro" id="IPR015943">
    <property type="entry name" value="WD40/YVTN_repeat-like_dom_sf"/>
</dbReference>
<dbReference type="RefSeq" id="WP_176005178.1">
    <property type="nucleotide sequence ID" value="NZ_JABWMI010000006.1"/>
</dbReference>
<dbReference type="SUPFAM" id="SSF110296">
    <property type="entry name" value="Oligoxyloglucan reducing end-specific cellobiohydrolase"/>
    <property type="match status" value="3"/>
</dbReference>
<sequence length="763" mass="83296">MKKPITLALLLWSLFSAQAQTTFEATEQYGKLYDLTYDATIPNRIYAITLSNHIVSSDDNGLSWHLFFSSPSGEYMRDLKLLPGNAGLSFSVGSGIGFVDIASQQLTHFFPVPQSNVPEAAAHTVTSYSVYDAQGTTILVNTNFRVGLSSFGKAFYTSSSGNTWNEIYYTVDHDNVFINNVAISPNNPDKIFLMRSHGNTDIDGGLWISTDAGATFNEKLSGITLDPIAFHPTNAQEILLGTGIGAGVHPENLYKSTDGGSTWSVIPITWNDQTLNNITTVKYCPQDPSNIIVLDENEILTTINGGASWTQTVYPVGESMQYYYGLNASFNPANKDQIAIGTDFYPQFTVDGGASLTQIKAKFYNVISTAVVKDNGVTHLYYGAQGGRVHKNMNTGDQQAYDTELVNSFNPKRNFIYADPNVPGRVFTFASLGFFGGAINVSTDYGATATDIYPAFADDIQELTIDPNNNNIIYISLRSGEAGSMIKLDISDMNNVISTDIFTPYVGEGVGVVTGIVINPANSNEIYISLYDRVFKSTDGGENWIEKSNGLQAISNSGLIWDMTQNPLDPTQLTLSSSVGIFTSYDSAETWTSLMWGNVYRVKHSPLNNGVLVGTVHANSQGMAQIYYSVDGGQNWETVSEETLNYLQGYWVDYLFEDDTIECYIATSDLGVVKYVIEDLQLGTHQPVGPNPIALYPNPASDTVNVGIDASELVSAQIWSVTGQKIMETTSPNINVSSLSNGVYFVRINTTANKTFTSKLVKE</sequence>
<dbReference type="Gene3D" id="2.130.10.10">
    <property type="entry name" value="YVTN repeat-like/Quinoprotein amine dehydrogenase"/>
    <property type="match status" value="3"/>
</dbReference>
<gene>
    <name evidence="4" type="ORF">HZF10_05490</name>
</gene>
<dbReference type="EMBL" id="JACBJI010000002">
    <property type="protein sequence ID" value="NYA70365.1"/>
    <property type="molecule type" value="Genomic_DNA"/>
</dbReference>
<dbReference type="GO" id="GO:0006892">
    <property type="term" value="P:post-Golgi vesicle-mediated transport"/>
    <property type="evidence" value="ECO:0007669"/>
    <property type="project" value="TreeGrafter"/>
</dbReference>
<feature type="domain" description="Secretion system C-terminal sorting" evidence="3">
    <location>
        <begin position="695"/>
        <end position="761"/>
    </location>
</feature>
<name>A0A7Y9C4X5_9FLAO</name>
<dbReference type="AlphaFoldDB" id="A0A7Y9C4X5"/>
<dbReference type="InterPro" id="IPR050310">
    <property type="entry name" value="VPS10-sortilin"/>
</dbReference>
<evidence type="ECO:0000256" key="2">
    <source>
        <dbReference type="SAM" id="SignalP"/>
    </source>
</evidence>